<dbReference type="Pfam" id="PF13464">
    <property type="entry name" value="RodZ_C"/>
    <property type="match status" value="1"/>
</dbReference>
<dbReference type="InterPro" id="IPR050400">
    <property type="entry name" value="Bact_Cytoskel_RodZ"/>
</dbReference>
<dbReference type="EMBL" id="JAHXDN010000003">
    <property type="protein sequence ID" value="MBW4708690.1"/>
    <property type="molecule type" value="Genomic_DNA"/>
</dbReference>
<name>A0A9X1JYZ3_9RHOB</name>
<keyword evidence="3" id="KW-1185">Reference proteome</keyword>
<evidence type="ECO:0000259" key="1">
    <source>
        <dbReference type="Pfam" id="PF13464"/>
    </source>
</evidence>
<protein>
    <submittedName>
        <fullName evidence="2">DUF4115 domain-containing protein</fullName>
    </submittedName>
</protein>
<reference evidence="2" key="1">
    <citation type="submission" date="2021-07" db="EMBL/GenBank/DDBJ databases">
        <title>Roseobacter insulae sp. nov., isolated from a tidal flat.</title>
        <authorList>
            <person name="Park S."/>
            <person name="Yoon J.-H."/>
        </authorList>
    </citation>
    <scope>NUCLEOTIDE SEQUENCE</scope>
    <source>
        <strain evidence="2">YSTF-M11</strain>
    </source>
</reference>
<evidence type="ECO:0000313" key="3">
    <source>
        <dbReference type="Proteomes" id="UP001138661"/>
    </source>
</evidence>
<organism evidence="2 3">
    <name type="scientific">Roseobacter insulae</name>
    <dbReference type="NCBI Taxonomy" id="2859783"/>
    <lineage>
        <taxon>Bacteria</taxon>
        <taxon>Pseudomonadati</taxon>
        <taxon>Pseudomonadota</taxon>
        <taxon>Alphaproteobacteria</taxon>
        <taxon>Rhodobacterales</taxon>
        <taxon>Roseobacteraceae</taxon>
        <taxon>Roseobacter</taxon>
    </lineage>
</organism>
<dbReference type="Pfam" id="PF13413">
    <property type="entry name" value="HTH_25"/>
    <property type="match status" value="1"/>
</dbReference>
<dbReference type="AlphaFoldDB" id="A0A9X1JYZ3"/>
<gene>
    <name evidence="2" type="ORF">KX928_12950</name>
</gene>
<evidence type="ECO:0000313" key="2">
    <source>
        <dbReference type="EMBL" id="MBW4708690.1"/>
    </source>
</evidence>
<dbReference type="PANTHER" id="PTHR34475:SF1">
    <property type="entry name" value="CYTOSKELETON PROTEIN RODZ"/>
    <property type="match status" value="1"/>
</dbReference>
<accession>A0A9X1JYZ3</accession>
<feature type="domain" description="Cytoskeleton protein RodZ-like C-terminal" evidence="1">
    <location>
        <begin position="302"/>
        <end position="369"/>
    </location>
</feature>
<dbReference type="PANTHER" id="PTHR34475">
    <property type="match status" value="1"/>
</dbReference>
<dbReference type="InterPro" id="IPR025194">
    <property type="entry name" value="RodZ-like_C"/>
</dbReference>
<dbReference type="RefSeq" id="WP_219503046.1">
    <property type="nucleotide sequence ID" value="NZ_JAHXDN010000003.1"/>
</dbReference>
<dbReference type="Proteomes" id="UP001138661">
    <property type="component" value="Unassembled WGS sequence"/>
</dbReference>
<comment type="caution">
    <text evidence="2">The sequence shown here is derived from an EMBL/GenBank/DDBJ whole genome shotgun (WGS) entry which is preliminary data.</text>
</comment>
<sequence>MIGRKHSQSVEEKVERKAFDDFELRLGDVMRGERATMGKSLLDVQRELRIKAAYIAAIENCDPDAFDTPGFIAGYVRSYARYLGMNPDEAFENFCQESGFAVAHGMSSKASVIKKSSREERVGLPSDADMFKRPGTPFVPAGDGFFSGIEPSAIGSSLVLIALISAIGFGGYSVLQEVQRVQVAPVEQTPIVLSDLDPLDGVLSAAPDTTSSEAGVTDAPQAAALERLYRPQALDVPVLVARDAPISTIDPNTIGIFASVVDTPEEVPVSFAGAMDSIVAAGMAAEKPVPQVVVERGPALRMVAVRPSWVRVSAADGTVIYETIMEPGETWDAPESEEPPVLRTGESGAIYFALSGEYYGPVGNTGVVTSNLPLDVDSLKTRYTVADLAADEALATTVVELQTPLAAATE</sequence>
<proteinExistence type="predicted"/>